<dbReference type="InterPro" id="IPR051824">
    <property type="entry name" value="LRR_Rcpt-Like_S/T_Kinase"/>
</dbReference>
<keyword evidence="10" id="KW-0732">Signal</keyword>
<comment type="subcellular location">
    <subcellularLocation>
        <location evidence="1">Membrane</location>
        <topology evidence="1">Single-pass type I membrane protein</topology>
    </subcellularLocation>
</comment>
<keyword evidence="5" id="KW-0547">Nucleotide-binding</keyword>
<dbReference type="AlphaFoldDB" id="A0A067JJB4"/>
<keyword evidence="4" id="KW-0808">Transferase</keyword>
<evidence type="ECO:0000256" key="8">
    <source>
        <dbReference type="ARBA" id="ARBA00047899"/>
    </source>
</evidence>
<comment type="catalytic activity">
    <reaction evidence="8">
        <text>L-threonyl-[protein] + ATP = O-phospho-L-threonyl-[protein] + ADP + H(+)</text>
        <dbReference type="Rhea" id="RHEA:46608"/>
        <dbReference type="Rhea" id="RHEA-COMP:11060"/>
        <dbReference type="Rhea" id="RHEA-COMP:11605"/>
        <dbReference type="ChEBI" id="CHEBI:15378"/>
        <dbReference type="ChEBI" id="CHEBI:30013"/>
        <dbReference type="ChEBI" id="CHEBI:30616"/>
        <dbReference type="ChEBI" id="CHEBI:61977"/>
        <dbReference type="ChEBI" id="CHEBI:456216"/>
        <dbReference type="EC" id="2.7.11.1"/>
    </reaction>
</comment>
<evidence type="ECO:0000256" key="4">
    <source>
        <dbReference type="ARBA" id="ARBA00022679"/>
    </source>
</evidence>
<evidence type="ECO:0000313" key="11">
    <source>
        <dbReference type="EMBL" id="KDP23977.1"/>
    </source>
</evidence>
<evidence type="ECO:0000256" key="5">
    <source>
        <dbReference type="ARBA" id="ARBA00022741"/>
    </source>
</evidence>
<keyword evidence="12" id="KW-1185">Reference proteome</keyword>
<keyword evidence="7" id="KW-0067">ATP-binding</keyword>
<feature type="chain" id="PRO_5001638684" description="non-specific serine/threonine protein kinase" evidence="10">
    <location>
        <begin position="20"/>
        <end position="199"/>
    </location>
</feature>
<dbReference type="Proteomes" id="UP000027138">
    <property type="component" value="Unassembled WGS sequence"/>
</dbReference>
<dbReference type="Gene3D" id="3.80.10.10">
    <property type="entry name" value="Ribonuclease Inhibitor"/>
    <property type="match status" value="1"/>
</dbReference>
<dbReference type="EC" id="2.7.11.1" evidence="2"/>
<dbReference type="InterPro" id="IPR032675">
    <property type="entry name" value="LRR_dom_sf"/>
</dbReference>
<evidence type="ECO:0000256" key="3">
    <source>
        <dbReference type="ARBA" id="ARBA00022527"/>
    </source>
</evidence>
<protein>
    <recommendedName>
        <fullName evidence="2">non-specific serine/threonine protein kinase</fullName>
        <ecNumber evidence="2">2.7.11.1</ecNumber>
    </recommendedName>
</protein>
<dbReference type="GO" id="GO:0004674">
    <property type="term" value="F:protein serine/threonine kinase activity"/>
    <property type="evidence" value="ECO:0007669"/>
    <property type="project" value="UniProtKB-KW"/>
</dbReference>
<proteinExistence type="predicted"/>
<sequence>MAKFILILVFFLHWQRVYGAVNPYTGNTKGSSPSANCGPYQTQSCDEYYIYGRSGNSSCGANQTLPCDELAALRTVITSFRLIPTMSISASYCQISSNLQSDAAIRCNCSFKDDKGSLICHIIAINMMGKQLSGSVDIAISGLQYLQMLRVSNNQLIGSIPESLGNLTNLETLVSLKHCDICCLSNRNPRHLLQGRTQD</sequence>
<gene>
    <name evidence="11" type="ORF">JCGZ_25365</name>
</gene>
<evidence type="ECO:0000256" key="7">
    <source>
        <dbReference type="ARBA" id="ARBA00022840"/>
    </source>
</evidence>
<dbReference type="PANTHER" id="PTHR48006">
    <property type="entry name" value="LEUCINE-RICH REPEAT-CONTAINING PROTEIN DDB_G0281931-RELATED"/>
    <property type="match status" value="1"/>
</dbReference>
<comment type="catalytic activity">
    <reaction evidence="9">
        <text>L-seryl-[protein] + ATP = O-phospho-L-seryl-[protein] + ADP + H(+)</text>
        <dbReference type="Rhea" id="RHEA:17989"/>
        <dbReference type="Rhea" id="RHEA-COMP:9863"/>
        <dbReference type="Rhea" id="RHEA-COMP:11604"/>
        <dbReference type="ChEBI" id="CHEBI:15378"/>
        <dbReference type="ChEBI" id="CHEBI:29999"/>
        <dbReference type="ChEBI" id="CHEBI:30616"/>
        <dbReference type="ChEBI" id="CHEBI:83421"/>
        <dbReference type="ChEBI" id="CHEBI:456216"/>
        <dbReference type="EC" id="2.7.11.1"/>
    </reaction>
</comment>
<dbReference type="GO" id="GO:0016020">
    <property type="term" value="C:membrane"/>
    <property type="evidence" value="ECO:0007669"/>
    <property type="project" value="UniProtKB-SubCell"/>
</dbReference>
<evidence type="ECO:0000256" key="10">
    <source>
        <dbReference type="SAM" id="SignalP"/>
    </source>
</evidence>
<keyword evidence="6" id="KW-0418">Kinase</keyword>
<dbReference type="GO" id="GO:0005524">
    <property type="term" value="F:ATP binding"/>
    <property type="evidence" value="ECO:0007669"/>
    <property type="project" value="UniProtKB-KW"/>
</dbReference>
<evidence type="ECO:0000256" key="1">
    <source>
        <dbReference type="ARBA" id="ARBA00004479"/>
    </source>
</evidence>
<dbReference type="PANTHER" id="PTHR48006:SF102">
    <property type="entry name" value="LEUCINE-RICH REPEAT-CONTAINING PROTEIN DDB_G0281931-RELATED"/>
    <property type="match status" value="1"/>
</dbReference>
<feature type="signal peptide" evidence="10">
    <location>
        <begin position="1"/>
        <end position="19"/>
    </location>
</feature>
<organism evidence="11 12">
    <name type="scientific">Jatropha curcas</name>
    <name type="common">Barbados nut</name>
    <dbReference type="NCBI Taxonomy" id="180498"/>
    <lineage>
        <taxon>Eukaryota</taxon>
        <taxon>Viridiplantae</taxon>
        <taxon>Streptophyta</taxon>
        <taxon>Embryophyta</taxon>
        <taxon>Tracheophyta</taxon>
        <taxon>Spermatophyta</taxon>
        <taxon>Magnoliopsida</taxon>
        <taxon>eudicotyledons</taxon>
        <taxon>Gunneridae</taxon>
        <taxon>Pentapetalae</taxon>
        <taxon>rosids</taxon>
        <taxon>fabids</taxon>
        <taxon>Malpighiales</taxon>
        <taxon>Euphorbiaceae</taxon>
        <taxon>Crotonoideae</taxon>
        <taxon>Jatropheae</taxon>
        <taxon>Jatropha</taxon>
    </lineage>
</organism>
<evidence type="ECO:0000313" key="12">
    <source>
        <dbReference type="Proteomes" id="UP000027138"/>
    </source>
</evidence>
<reference evidence="11 12" key="1">
    <citation type="journal article" date="2014" name="PLoS ONE">
        <title>Global Analysis of Gene Expression Profiles in Physic Nut (Jatropha curcas L.) Seedlings Exposed to Salt Stress.</title>
        <authorList>
            <person name="Zhang L."/>
            <person name="Zhang C."/>
            <person name="Wu P."/>
            <person name="Chen Y."/>
            <person name="Li M."/>
            <person name="Jiang H."/>
            <person name="Wu G."/>
        </authorList>
    </citation>
    <scope>NUCLEOTIDE SEQUENCE [LARGE SCALE GENOMIC DNA]</scope>
    <source>
        <strain evidence="12">cv. GZQX0401</strain>
        <tissue evidence="11">Young leaves</tissue>
    </source>
</reference>
<dbReference type="OrthoDB" id="1180923at2759"/>
<evidence type="ECO:0000256" key="2">
    <source>
        <dbReference type="ARBA" id="ARBA00012513"/>
    </source>
</evidence>
<accession>A0A067JJB4</accession>
<dbReference type="SUPFAM" id="SSF52058">
    <property type="entry name" value="L domain-like"/>
    <property type="match status" value="1"/>
</dbReference>
<name>A0A067JJB4_JATCU</name>
<evidence type="ECO:0000256" key="9">
    <source>
        <dbReference type="ARBA" id="ARBA00048679"/>
    </source>
</evidence>
<keyword evidence="3" id="KW-0723">Serine/threonine-protein kinase</keyword>
<dbReference type="EMBL" id="KK915158">
    <property type="protein sequence ID" value="KDP23977.1"/>
    <property type="molecule type" value="Genomic_DNA"/>
</dbReference>
<evidence type="ECO:0000256" key="6">
    <source>
        <dbReference type="ARBA" id="ARBA00022777"/>
    </source>
</evidence>